<evidence type="ECO:0000256" key="1">
    <source>
        <dbReference type="SAM" id="MobiDB-lite"/>
    </source>
</evidence>
<dbReference type="PANTHER" id="PTHR15730:SF5">
    <property type="entry name" value="SI:CH211-210B2.2-RELATED"/>
    <property type="match status" value="1"/>
</dbReference>
<feature type="domain" description="Peptidase M60" evidence="2">
    <location>
        <begin position="391"/>
        <end position="590"/>
    </location>
</feature>
<sequence length="731" mass="82661">MGCKHSAPVEQKPLQKMMDRPQTMSPPVIQSTYDISPDELMRIDVDSIIHCVKKVPMPESSSPVSCLTETSCPIILAPFHYKDEFENDAQFILPILGISRIEFGRVLCFGSFEILSLCDENDSDYVLFLEKMMRWVGGPSPDQRNVLVSNHLGHLQDGILYNLRELGFGFEVMTDDMKINFPKYSFLILESSFSKTDGIYEYIMGGGGLICGASPAGTKNRFNMNSVLSKVGIGFPNASFELITDSTSNSNNGHNFFQLPFNFDDLWRQTLPTMVQNAEKLFASKKNFDTQKIDSILTLLRYDIALLNVGQCPELANLNDSAISYLQTTDYEQDGTICADETQAIIALAATESFLKMTPHELSQFDVGSLFPGISNQFLDEKTIRVCIRDNKWHSVGLWLPAGVVSFISFMKFSENIIIQIGSHPDFIVDKRGPWKRWPSIVLTYEVTKPQIEISSPYGGMVYFLTKEKNLKKPIKFSANFTDICKCPQYNIKKPKKWEKTVDNMVPWSEILCAYIIFTVPSHIARNSPSLDSFTQFVDEMIIHIKDFLVIALDEYHFRLIFDVELPKEGFICGYPIVMDLATAPIIFGPITPSKELFLLFVLIAITALPENLFTHKLEFAIATMATAFSFKKKWPKCQPLTYSDKMNEPLVKELYQVYDSKGVTVFQDTNCEVQENISKLGQMSQCEASLFYLNLISKSAKEDYKFTLGLENSDSLSNSAFVLHSQSDES</sequence>
<dbReference type="Proteomes" id="UP001470230">
    <property type="component" value="Unassembled WGS sequence"/>
</dbReference>
<evidence type="ECO:0000259" key="2">
    <source>
        <dbReference type="PROSITE" id="PS51723"/>
    </source>
</evidence>
<accession>A0ABR2ID45</accession>
<dbReference type="InterPro" id="IPR051244">
    <property type="entry name" value="TCAF"/>
</dbReference>
<dbReference type="SMART" id="SM01276">
    <property type="entry name" value="M60-like"/>
    <property type="match status" value="1"/>
</dbReference>
<dbReference type="InterPro" id="IPR031161">
    <property type="entry name" value="Peptidase_M60_dom"/>
</dbReference>
<gene>
    <name evidence="3" type="ORF">M9Y10_012687</name>
</gene>
<comment type="caution">
    <text evidence="3">The sequence shown here is derived from an EMBL/GenBank/DDBJ whole genome shotgun (WGS) entry which is preliminary data.</text>
</comment>
<dbReference type="PANTHER" id="PTHR15730">
    <property type="entry name" value="EXPERIMENTAL AUTOIMMUNE PROSTATITIS ANTIGEN 2-RELATED"/>
    <property type="match status" value="1"/>
</dbReference>
<dbReference type="PROSITE" id="PS51723">
    <property type="entry name" value="PEPTIDASE_M60"/>
    <property type="match status" value="1"/>
</dbReference>
<organism evidence="3 4">
    <name type="scientific">Tritrichomonas musculus</name>
    <dbReference type="NCBI Taxonomy" id="1915356"/>
    <lineage>
        <taxon>Eukaryota</taxon>
        <taxon>Metamonada</taxon>
        <taxon>Parabasalia</taxon>
        <taxon>Tritrichomonadida</taxon>
        <taxon>Tritrichomonadidae</taxon>
        <taxon>Tritrichomonas</taxon>
    </lineage>
</organism>
<proteinExistence type="predicted"/>
<keyword evidence="4" id="KW-1185">Reference proteome</keyword>
<dbReference type="EMBL" id="JAPFFF010000018">
    <property type="protein sequence ID" value="KAK8860995.1"/>
    <property type="molecule type" value="Genomic_DNA"/>
</dbReference>
<name>A0ABR2ID45_9EUKA</name>
<protein>
    <recommendedName>
        <fullName evidence="2">Peptidase M60 domain-containing protein</fullName>
    </recommendedName>
</protein>
<evidence type="ECO:0000313" key="4">
    <source>
        <dbReference type="Proteomes" id="UP001470230"/>
    </source>
</evidence>
<feature type="region of interest" description="Disordered" evidence="1">
    <location>
        <begin position="1"/>
        <end position="23"/>
    </location>
</feature>
<dbReference type="Pfam" id="PF17291">
    <property type="entry name" value="M60-like_N"/>
    <property type="match status" value="1"/>
</dbReference>
<reference evidence="3 4" key="1">
    <citation type="submission" date="2024-04" db="EMBL/GenBank/DDBJ databases">
        <title>Tritrichomonas musculus Genome.</title>
        <authorList>
            <person name="Alves-Ferreira E."/>
            <person name="Grigg M."/>
            <person name="Lorenzi H."/>
            <person name="Galac M."/>
        </authorList>
    </citation>
    <scope>NUCLEOTIDE SEQUENCE [LARGE SCALE GENOMIC DNA]</scope>
    <source>
        <strain evidence="3 4">EAF2021</strain>
    </source>
</reference>
<evidence type="ECO:0000313" key="3">
    <source>
        <dbReference type="EMBL" id="KAK8860995.1"/>
    </source>
</evidence>
<dbReference type="InterPro" id="IPR035423">
    <property type="entry name" value="M60-like_N"/>
</dbReference>